<keyword evidence="3 6" id="KW-0479">Metal-binding</keyword>
<evidence type="ECO:0000256" key="3">
    <source>
        <dbReference type="ARBA" id="ARBA00022723"/>
    </source>
</evidence>
<dbReference type="Pfam" id="PF01850">
    <property type="entry name" value="PIN"/>
    <property type="match status" value="1"/>
</dbReference>
<dbReference type="Proteomes" id="UP001500618">
    <property type="component" value="Unassembled WGS sequence"/>
</dbReference>
<organism evidence="8 9">
    <name type="scientific">Fodinicola feengrottensis</name>
    <dbReference type="NCBI Taxonomy" id="435914"/>
    <lineage>
        <taxon>Bacteria</taxon>
        <taxon>Bacillati</taxon>
        <taxon>Actinomycetota</taxon>
        <taxon>Actinomycetes</taxon>
        <taxon>Mycobacteriales</taxon>
        <taxon>Fodinicola</taxon>
    </lineage>
</organism>
<dbReference type="RefSeq" id="WP_344307515.1">
    <property type="nucleotide sequence ID" value="NZ_BAAANY010000003.1"/>
</dbReference>
<keyword evidence="9" id="KW-1185">Reference proteome</keyword>
<name>A0ABN2FZ11_9ACTN</name>
<sequence length="144" mass="15836">MIYVDSCALVKLVITEKETAALQAYLADRQDEVVTSDLAVTEVIRVVRRSCYDTQRNLRVDPEVLDERLAAAADLLDHIDRVTVDTDTFISAGMYADDPYVGSLDAIHLVCAQEIGPALTSFVTYDRTLAQAARRSGFPVDQPG</sequence>
<evidence type="ECO:0000256" key="2">
    <source>
        <dbReference type="ARBA" id="ARBA00022722"/>
    </source>
</evidence>
<dbReference type="InterPro" id="IPR022907">
    <property type="entry name" value="VapC_family"/>
</dbReference>
<dbReference type="Gene3D" id="3.40.50.1010">
    <property type="entry name" value="5'-nuclease"/>
    <property type="match status" value="1"/>
</dbReference>
<evidence type="ECO:0000256" key="4">
    <source>
        <dbReference type="ARBA" id="ARBA00022801"/>
    </source>
</evidence>
<keyword evidence="6" id="KW-0800">Toxin</keyword>
<comment type="similarity">
    <text evidence="6">Belongs to the PINc/VapC protein family.</text>
</comment>
<feature type="binding site" evidence="6">
    <location>
        <position position="105"/>
    </location>
    <ligand>
        <name>Mg(2+)</name>
        <dbReference type="ChEBI" id="CHEBI:18420"/>
    </ligand>
</feature>
<dbReference type="HAMAP" id="MF_00265">
    <property type="entry name" value="VapC_Nob1"/>
    <property type="match status" value="1"/>
</dbReference>
<feature type="binding site" evidence="6">
    <location>
        <position position="5"/>
    </location>
    <ligand>
        <name>Mg(2+)</name>
        <dbReference type="ChEBI" id="CHEBI:18420"/>
    </ligand>
</feature>
<dbReference type="InterPro" id="IPR002716">
    <property type="entry name" value="PIN_dom"/>
</dbReference>
<reference evidence="8 9" key="1">
    <citation type="journal article" date="2019" name="Int. J. Syst. Evol. Microbiol.">
        <title>The Global Catalogue of Microorganisms (GCM) 10K type strain sequencing project: providing services to taxonomists for standard genome sequencing and annotation.</title>
        <authorList>
            <consortium name="The Broad Institute Genomics Platform"/>
            <consortium name="The Broad Institute Genome Sequencing Center for Infectious Disease"/>
            <person name="Wu L."/>
            <person name="Ma J."/>
        </authorList>
    </citation>
    <scope>NUCLEOTIDE SEQUENCE [LARGE SCALE GENOMIC DNA]</scope>
    <source>
        <strain evidence="8 9">JCM 14718</strain>
    </source>
</reference>
<protein>
    <recommendedName>
        <fullName evidence="6">Ribonuclease VapC</fullName>
        <shortName evidence="6">RNase VapC</shortName>
        <ecNumber evidence="6">3.1.-.-</ecNumber>
    </recommendedName>
    <alternativeName>
        <fullName evidence="6">Toxin VapC</fullName>
    </alternativeName>
</protein>
<evidence type="ECO:0000256" key="5">
    <source>
        <dbReference type="ARBA" id="ARBA00022842"/>
    </source>
</evidence>
<evidence type="ECO:0000256" key="6">
    <source>
        <dbReference type="HAMAP-Rule" id="MF_00265"/>
    </source>
</evidence>
<keyword evidence="1 6" id="KW-1277">Toxin-antitoxin system</keyword>
<comment type="caution">
    <text evidence="8">The sequence shown here is derived from an EMBL/GenBank/DDBJ whole genome shotgun (WGS) entry which is preliminary data.</text>
</comment>
<dbReference type="SUPFAM" id="SSF88723">
    <property type="entry name" value="PIN domain-like"/>
    <property type="match status" value="1"/>
</dbReference>
<gene>
    <name evidence="6" type="primary">vapC</name>
    <name evidence="8" type="ORF">GCM10009765_09730</name>
</gene>
<dbReference type="CDD" id="cd09874">
    <property type="entry name" value="PIN_MT3492-like"/>
    <property type="match status" value="1"/>
</dbReference>
<evidence type="ECO:0000313" key="9">
    <source>
        <dbReference type="Proteomes" id="UP001500618"/>
    </source>
</evidence>
<comment type="function">
    <text evidence="6">Toxic component of a toxin-antitoxin (TA) system. An RNase.</text>
</comment>
<feature type="domain" description="PIN" evidence="7">
    <location>
        <begin position="2"/>
        <end position="133"/>
    </location>
</feature>
<dbReference type="InterPro" id="IPR029060">
    <property type="entry name" value="PIN-like_dom_sf"/>
</dbReference>
<dbReference type="EMBL" id="BAAANY010000003">
    <property type="protein sequence ID" value="GAA1662328.1"/>
    <property type="molecule type" value="Genomic_DNA"/>
</dbReference>
<dbReference type="EC" id="3.1.-.-" evidence="6"/>
<keyword evidence="4 6" id="KW-0378">Hydrolase</keyword>
<evidence type="ECO:0000256" key="1">
    <source>
        <dbReference type="ARBA" id="ARBA00022649"/>
    </source>
</evidence>
<proteinExistence type="inferred from homology"/>
<keyword evidence="2 6" id="KW-0540">Nuclease</keyword>
<evidence type="ECO:0000313" key="8">
    <source>
        <dbReference type="EMBL" id="GAA1662328.1"/>
    </source>
</evidence>
<keyword evidence="5 6" id="KW-0460">Magnesium</keyword>
<evidence type="ECO:0000259" key="7">
    <source>
        <dbReference type="Pfam" id="PF01850"/>
    </source>
</evidence>
<accession>A0ABN2FZ11</accession>
<comment type="cofactor">
    <cofactor evidence="6">
        <name>Mg(2+)</name>
        <dbReference type="ChEBI" id="CHEBI:18420"/>
    </cofactor>
</comment>